<evidence type="ECO:0000256" key="7">
    <source>
        <dbReference type="ARBA" id="ARBA00023136"/>
    </source>
</evidence>
<dbReference type="GO" id="GO:0005739">
    <property type="term" value="C:mitochondrion"/>
    <property type="evidence" value="ECO:0007669"/>
    <property type="project" value="UniProtKB-SubCell"/>
</dbReference>
<feature type="compositionally biased region" description="Polar residues" evidence="9">
    <location>
        <begin position="106"/>
        <end position="128"/>
    </location>
</feature>
<dbReference type="Gene3D" id="1.20.5.340">
    <property type="match status" value="1"/>
</dbReference>
<dbReference type="AlphaFoldDB" id="A0A6A6W9Q2"/>
<evidence type="ECO:0000256" key="2">
    <source>
        <dbReference type="ARBA" id="ARBA00004370"/>
    </source>
</evidence>
<accession>A0A6A6W9Q2</accession>
<evidence type="ECO:0000313" key="10">
    <source>
        <dbReference type="EMBL" id="KAF2759403.1"/>
    </source>
</evidence>
<evidence type="ECO:0000256" key="4">
    <source>
        <dbReference type="ARBA" id="ARBA00022989"/>
    </source>
</evidence>
<keyword evidence="4" id="KW-1133">Transmembrane helix</keyword>
<reference evidence="10" key="1">
    <citation type="journal article" date="2020" name="Stud. Mycol.">
        <title>101 Dothideomycetes genomes: a test case for predicting lifestyles and emergence of pathogens.</title>
        <authorList>
            <person name="Haridas S."/>
            <person name="Albert R."/>
            <person name="Binder M."/>
            <person name="Bloem J."/>
            <person name="Labutti K."/>
            <person name="Salamov A."/>
            <person name="Andreopoulos B."/>
            <person name="Baker S."/>
            <person name="Barry K."/>
            <person name="Bills G."/>
            <person name="Bluhm B."/>
            <person name="Cannon C."/>
            <person name="Castanera R."/>
            <person name="Culley D."/>
            <person name="Daum C."/>
            <person name="Ezra D."/>
            <person name="Gonzalez J."/>
            <person name="Henrissat B."/>
            <person name="Kuo A."/>
            <person name="Liang C."/>
            <person name="Lipzen A."/>
            <person name="Lutzoni F."/>
            <person name="Magnuson J."/>
            <person name="Mondo S."/>
            <person name="Nolan M."/>
            <person name="Ohm R."/>
            <person name="Pangilinan J."/>
            <person name="Park H.-J."/>
            <person name="Ramirez L."/>
            <person name="Alfaro M."/>
            <person name="Sun H."/>
            <person name="Tritt A."/>
            <person name="Yoshinaga Y."/>
            <person name="Zwiers L.-H."/>
            <person name="Turgeon B."/>
            <person name="Goodwin S."/>
            <person name="Spatafora J."/>
            <person name="Crous P."/>
            <person name="Grigoriev I."/>
        </authorList>
    </citation>
    <scope>NUCLEOTIDE SEQUENCE</scope>
    <source>
        <strain evidence="10">CBS 121739</strain>
    </source>
</reference>
<protein>
    <recommendedName>
        <fullName evidence="12">DUF1640-domain-containing protein</fullName>
    </recommendedName>
</protein>
<dbReference type="Proteomes" id="UP000799437">
    <property type="component" value="Unassembled WGS sequence"/>
</dbReference>
<dbReference type="InterPro" id="IPR024461">
    <property type="entry name" value="CCDC90-like"/>
</dbReference>
<evidence type="ECO:0008006" key="12">
    <source>
        <dbReference type="Google" id="ProtNLM"/>
    </source>
</evidence>
<evidence type="ECO:0000256" key="5">
    <source>
        <dbReference type="ARBA" id="ARBA00023054"/>
    </source>
</evidence>
<dbReference type="Pfam" id="PF07798">
    <property type="entry name" value="CCDC90-like"/>
    <property type="match status" value="1"/>
</dbReference>
<name>A0A6A6W9Q2_9PEZI</name>
<proteinExistence type="predicted"/>
<organism evidence="10 11">
    <name type="scientific">Pseudovirgaria hyperparasitica</name>
    <dbReference type="NCBI Taxonomy" id="470096"/>
    <lineage>
        <taxon>Eukaryota</taxon>
        <taxon>Fungi</taxon>
        <taxon>Dikarya</taxon>
        <taxon>Ascomycota</taxon>
        <taxon>Pezizomycotina</taxon>
        <taxon>Dothideomycetes</taxon>
        <taxon>Dothideomycetes incertae sedis</taxon>
        <taxon>Acrospermales</taxon>
        <taxon>Acrospermaceae</taxon>
        <taxon>Pseudovirgaria</taxon>
    </lineage>
</organism>
<evidence type="ECO:0000256" key="8">
    <source>
        <dbReference type="SAM" id="Coils"/>
    </source>
</evidence>
<keyword evidence="5 8" id="KW-0175">Coiled coil</keyword>
<feature type="compositionally biased region" description="Low complexity" evidence="9">
    <location>
        <begin position="94"/>
        <end position="105"/>
    </location>
</feature>
<dbReference type="GeneID" id="54483449"/>
<evidence type="ECO:0000313" key="11">
    <source>
        <dbReference type="Proteomes" id="UP000799437"/>
    </source>
</evidence>
<dbReference type="PANTHER" id="PTHR14360:SF12">
    <property type="entry name" value="MOZ PROTEIN REPRESENTS A CHROMATIN-ASSOCIATED ACETYLTRANSFERASE"/>
    <property type="match status" value="1"/>
</dbReference>
<evidence type="ECO:0000256" key="3">
    <source>
        <dbReference type="ARBA" id="ARBA00022692"/>
    </source>
</evidence>
<dbReference type="GO" id="GO:0016020">
    <property type="term" value="C:membrane"/>
    <property type="evidence" value="ECO:0007669"/>
    <property type="project" value="UniProtKB-SubCell"/>
</dbReference>
<evidence type="ECO:0000256" key="1">
    <source>
        <dbReference type="ARBA" id="ARBA00004173"/>
    </source>
</evidence>
<dbReference type="RefSeq" id="XP_033601854.1">
    <property type="nucleotide sequence ID" value="XM_033742395.1"/>
</dbReference>
<keyword evidence="6" id="KW-0496">Mitochondrion</keyword>
<keyword evidence="11" id="KW-1185">Reference proteome</keyword>
<evidence type="ECO:0000256" key="9">
    <source>
        <dbReference type="SAM" id="MobiDB-lite"/>
    </source>
</evidence>
<dbReference type="OrthoDB" id="5424147at2759"/>
<dbReference type="PANTHER" id="PTHR14360">
    <property type="entry name" value="PROTEIN FMP32, MITOCHONDRIAL"/>
    <property type="match status" value="1"/>
</dbReference>
<feature type="coiled-coil region" evidence="8">
    <location>
        <begin position="233"/>
        <end position="271"/>
    </location>
</feature>
<evidence type="ECO:0000256" key="6">
    <source>
        <dbReference type="ARBA" id="ARBA00023128"/>
    </source>
</evidence>
<feature type="compositionally biased region" description="Polar residues" evidence="9">
    <location>
        <begin position="71"/>
        <end position="88"/>
    </location>
</feature>
<keyword evidence="7" id="KW-0472">Membrane</keyword>
<gene>
    <name evidence="10" type="ORF">EJ05DRAFT_451672</name>
</gene>
<comment type="subcellular location">
    <subcellularLocation>
        <location evidence="2">Membrane</location>
    </subcellularLocation>
    <subcellularLocation>
        <location evidence="1">Mitochondrion</location>
    </subcellularLocation>
</comment>
<feature type="region of interest" description="Disordered" evidence="9">
    <location>
        <begin position="52"/>
        <end position="154"/>
    </location>
</feature>
<sequence>MSASRPPFLSFLYPVLFKPRSCDARGHRNANANICARPRLRVAPLHSSAARSRYGTANKPPAHLSDKDNELSVTSVEKQASKGTSENENGTKEASGSSTSGDAASQPSTQLPTEESQTKVPPTLSVSESPPMETVLHMPSPADSAKKPPHLQTPPYVHHFDTYGLVKHLEGSGFSQEQSVTVMKAIRGLLTQNMETAREALVSKSNVENEGYLFRAACSELRTEIQNNRNGETEKMRQERTQLQHEVDILNQRFSQERETLKDELKGLFDDRKMAVRAEQKSMENTIQELNYKITVSLNSDARSEVESLRWLLTRRAATALAISAVMILATLRYSTYMTQTQEQERKEMAKRNAQLRLVEGDGEGTQMRDVPAPVTKEANGDNVIVAESGGKGYVSLG</sequence>
<keyword evidence="3" id="KW-0812">Transmembrane</keyword>
<dbReference type="EMBL" id="ML996570">
    <property type="protein sequence ID" value="KAF2759403.1"/>
    <property type="molecule type" value="Genomic_DNA"/>
</dbReference>